<dbReference type="GeneID" id="71988046"/>
<name>A0A9Q8P781_PASFU</name>
<organism evidence="2 3">
    <name type="scientific">Passalora fulva</name>
    <name type="common">Tomato leaf mold</name>
    <name type="synonym">Cladosporium fulvum</name>
    <dbReference type="NCBI Taxonomy" id="5499"/>
    <lineage>
        <taxon>Eukaryota</taxon>
        <taxon>Fungi</taxon>
        <taxon>Dikarya</taxon>
        <taxon>Ascomycota</taxon>
        <taxon>Pezizomycotina</taxon>
        <taxon>Dothideomycetes</taxon>
        <taxon>Dothideomycetidae</taxon>
        <taxon>Mycosphaerellales</taxon>
        <taxon>Mycosphaerellaceae</taxon>
        <taxon>Fulvia</taxon>
    </lineage>
</organism>
<dbReference type="Proteomes" id="UP000756132">
    <property type="component" value="Chromosome 3"/>
</dbReference>
<dbReference type="InterPro" id="IPR002035">
    <property type="entry name" value="VWF_A"/>
</dbReference>
<sequence>MANSSEKEVVDLLILVDATASMTSYLQALKQSLPQIISISALTNCFDRIGILAYRDYAHRDLLDWSGWTSCAQMQQDGGATLIAKANALHAVRGESDDHPEAAKTGLAQAYEYMRTDAKTLMLVYADAPPHIEGLKTRAHNGDKELQALSDPQSYGGYGPLFADWVSAAKTMREGEKRVQVMSILHFPYHPQDSAYFDYLATMTRGAAIHLNNSQARTISEVTVEVLLAWMGVKKEGAGSVALPAKLSWYVDTDIGKVKAEGELAAFLPFGDVIASQRLALTSELLEQRLPKKATPLKDFARSYKEDAAYRDIVTTHLRAIIESDVAAMSLNPVFGSLWRTFCNDKENPHGQDLLDLFGLKVNGLAYADDRAKMKTWLEESYDYTAEVLEAIAKVPKGLQYPCVCLDPTLSYELAPQAEDEDSEDNRPITSFRRDELLELGRSCDYRILRRLGRVLTRLTFVESADAMPGHIAAAGQETVTRIPMALVRKEYGRKFWRILLHIVVPGTMLSGRAAALLGALTIRMGVQPLRRAAEEIPETWNVSCLSLILDADKAYTEHYNDGFMGSEAGLLWDQDRELFRRLVDYKMLELNLDTTLHAQVAWTPHKTTMSLGPTIMCKLCQYHRSVTGMGPENICGLCCYNRDNPNATDQANIHCHTADADGEAENIYWYECSAKHCRAQYIVHEADRLNVRPKCHYCRMGETAPILECSKCLNGMIRPLEYRHGLDEATFTCVGCSQGRQTIIDIYEHMNEAHGGYYGDLEDDEDGE</sequence>
<dbReference type="Gene3D" id="3.40.50.410">
    <property type="entry name" value="von Willebrand factor, type A domain"/>
    <property type="match status" value="1"/>
</dbReference>
<protein>
    <submittedName>
        <fullName evidence="2">Ariadne-like RING finger protein</fullName>
    </submittedName>
</protein>
<evidence type="ECO:0000259" key="1">
    <source>
        <dbReference type="PROSITE" id="PS50234"/>
    </source>
</evidence>
<reference evidence="2" key="2">
    <citation type="journal article" date="2022" name="Microb. Genom.">
        <title>A chromosome-scale genome assembly of the tomato pathogen Cladosporium fulvum reveals a compartmentalized genome architecture and the presence of a dispensable chromosome.</title>
        <authorList>
            <person name="Zaccaron A.Z."/>
            <person name="Chen L.H."/>
            <person name="Samaras A."/>
            <person name="Stergiopoulos I."/>
        </authorList>
    </citation>
    <scope>NUCLEOTIDE SEQUENCE</scope>
    <source>
        <strain evidence="2">Race5_Kim</strain>
    </source>
</reference>
<evidence type="ECO:0000313" key="2">
    <source>
        <dbReference type="EMBL" id="UJO15617.1"/>
    </source>
</evidence>
<dbReference type="AlphaFoldDB" id="A0A9Q8P781"/>
<dbReference type="InterPro" id="IPR036465">
    <property type="entry name" value="vWFA_dom_sf"/>
</dbReference>
<reference evidence="2" key="1">
    <citation type="submission" date="2021-12" db="EMBL/GenBank/DDBJ databases">
        <authorList>
            <person name="Zaccaron A."/>
            <person name="Stergiopoulos I."/>
        </authorList>
    </citation>
    <scope>NUCLEOTIDE SEQUENCE</scope>
    <source>
        <strain evidence="2">Race5_Kim</strain>
    </source>
</reference>
<dbReference type="SUPFAM" id="SSF53300">
    <property type="entry name" value="vWA-like"/>
    <property type="match status" value="1"/>
</dbReference>
<keyword evidence="3" id="KW-1185">Reference proteome</keyword>
<feature type="domain" description="VWFA" evidence="1">
    <location>
        <begin position="11"/>
        <end position="184"/>
    </location>
</feature>
<dbReference type="PROSITE" id="PS50234">
    <property type="entry name" value="VWFA"/>
    <property type="match status" value="1"/>
</dbReference>
<dbReference type="RefSeq" id="XP_047759983.1">
    <property type="nucleotide sequence ID" value="XM_047907316.1"/>
</dbReference>
<proteinExistence type="predicted"/>
<gene>
    <name evidence="2" type="ORF">CLAFUR5_08168</name>
</gene>
<dbReference type="KEGG" id="ffu:CLAFUR5_08168"/>
<evidence type="ECO:0000313" key="3">
    <source>
        <dbReference type="Proteomes" id="UP000756132"/>
    </source>
</evidence>
<dbReference type="EMBL" id="CP090165">
    <property type="protein sequence ID" value="UJO15617.1"/>
    <property type="molecule type" value="Genomic_DNA"/>
</dbReference>
<dbReference type="OrthoDB" id="10009520at2759"/>
<accession>A0A9Q8P781</accession>